<name>A0ABQ8TGT2_PERAM</name>
<sequence length="223" mass="26033">MTMTPLILNYHFSQRPRSNPCFRNKKSILGYYRESLPSFYEVYQEVDCLAKDGSSRRVDIIAIDRGNDTAIIIDPTVHFETAVEEPIVVHEEKKTIYDPTIEYFRNDATVGDDDDDGYMRTPERNLDKFTLQESDHFFCLRVYQERYPQRQCPDLRTFVRLHYRLCEYGKFNSPGLGRGRPRSTTPEVQEEILEAVNMTPSISTRRVALQVNVPNTTGLFREC</sequence>
<dbReference type="Proteomes" id="UP001148838">
    <property type="component" value="Unassembled WGS sequence"/>
</dbReference>
<organism evidence="1 2">
    <name type="scientific">Periplaneta americana</name>
    <name type="common">American cockroach</name>
    <name type="synonym">Blatta americana</name>
    <dbReference type="NCBI Taxonomy" id="6978"/>
    <lineage>
        <taxon>Eukaryota</taxon>
        <taxon>Metazoa</taxon>
        <taxon>Ecdysozoa</taxon>
        <taxon>Arthropoda</taxon>
        <taxon>Hexapoda</taxon>
        <taxon>Insecta</taxon>
        <taxon>Pterygota</taxon>
        <taxon>Neoptera</taxon>
        <taxon>Polyneoptera</taxon>
        <taxon>Dictyoptera</taxon>
        <taxon>Blattodea</taxon>
        <taxon>Blattoidea</taxon>
        <taxon>Blattidae</taxon>
        <taxon>Blattinae</taxon>
        <taxon>Periplaneta</taxon>
    </lineage>
</organism>
<reference evidence="1 2" key="1">
    <citation type="journal article" date="2022" name="Allergy">
        <title>Genome assembly and annotation of Periplaneta americana reveal a comprehensive cockroach allergen profile.</title>
        <authorList>
            <person name="Wang L."/>
            <person name="Xiong Q."/>
            <person name="Saelim N."/>
            <person name="Wang L."/>
            <person name="Nong W."/>
            <person name="Wan A.T."/>
            <person name="Shi M."/>
            <person name="Liu X."/>
            <person name="Cao Q."/>
            <person name="Hui J.H.L."/>
            <person name="Sookrung N."/>
            <person name="Leung T.F."/>
            <person name="Tungtrongchitr A."/>
            <person name="Tsui S.K.W."/>
        </authorList>
    </citation>
    <scope>NUCLEOTIDE SEQUENCE [LARGE SCALE GENOMIC DNA]</scope>
    <source>
        <strain evidence="1">PWHHKU_190912</strain>
    </source>
</reference>
<comment type="caution">
    <text evidence="1">The sequence shown here is derived from an EMBL/GenBank/DDBJ whole genome shotgun (WGS) entry which is preliminary data.</text>
</comment>
<gene>
    <name evidence="1" type="ORF">ANN_06869</name>
</gene>
<proteinExistence type="predicted"/>
<evidence type="ECO:0000313" key="2">
    <source>
        <dbReference type="Proteomes" id="UP001148838"/>
    </source>
</evidence>
<protein>
    <submittedName>
        <fullName evidence="1">Uncharacterized protein</fullName>
    </submittedName>
</protein>
<accession>A0ABQ8TGT2</accession>
<dbReference type="EMBL" id="JAJSOF020000011">
    <property type="protein sequence ID" value="KAJ4445070.1"/>
    <property type="molecule type" value="Genomic_DNA"/>
</dbReference>
<evidence type="ECO:0000313" key="1">
    <source>
        <dbReference type="EMBL" id="KAJ4445070.1"/>
    </source>
</evidence>
<keyword evidence="2" id="KW-1185">Reference proteome</keyword>